<dbReference type="Proteomes" id="UP000763557">
    <property type="component" value="Unassembled WGS sequence"/>
</dbReference>
<name>A0ABX2F316_9PSEU</name>
<comment type="caution">
    <text evidence="2">The sequence shown here is derived from an EMBL/GenBank/DDBJ whole genome shotgun (WGS) entry which is preliminary data.</text>
</comment>
<keyword evidence="1" id="KW-0472">Membrane</keyword>
<organism evidence="2 3">
    <name type="scientific">Kibdelosporangium persicum</name>
    <dbReference type="NCBI Taxonomy" id="2698649"/>
    <lineage>
        <taxon>Bacteria</taxon>
        <taxon>Bacillati</taxon>
        <taxon>Actinomycetota</taxon>
        <taxon>Actinomycetes</taxon>
        <taxon>Pseudonocardiales</taxon>
        <taxon>Pseudonocardiaceae</taxon>
        <taxon>Kibdelosporangium</taxon>
    </lineage>
</organism>
<evidence type="ECO:0000313" key="2">
    <source>
        <dbReference type="EMBL" id="NRN65697.1"/>
    </source>
</evidence>
<keyword evidence="3" id="KW-1185">Reference proteome</keyword>
<dbReference type="RefSeq" id="WP_173130228.1">
    <property type="nucleotide sequence ID" value="NZ_CBCSGW010000004.1"/>
</dbReference>
<feature type="transmembrane region" description="Helical" evidence="1">
    <location>
        <begin position="67"/>
        <end position="90"/>
    </location>
</feature>
<feature type="transmembrane region" description="Helical" evidence="1">
    <location>
        <begin position="36"/>
        <end position="55"/>
    </location>
</feature>
<evidence type="ECO:0000313" key="3">
    <source>
        <dbReference type="Proteomes" id="UP000763557"/>
    </source>
</evidence>
<feature type="transmembrane region" description="Helical" evidence="1">
    <location>
        <begin position="149"/>
        <end position="169"/>
    </location>
</feature>
<accession>A0ABX2F316</accession>
<gene>
    <name evidence="2" type="ORF">GC106_29080</name>
</gene>
<evidence type="ECO:0000256" key="1">
    <source>
        <dbReference type="SAM" id="Phobius"/>
    </source>
</evidence>
<dbReference type="EMBL" id="JAAATY010000007">
    <property type="protein sequence ID" value="NRN65697.1"/>
    <property type="molecule type" value="Genomic_DNA"/>
</dbReference>
<keyword evidence="1" id="KW-0812">Transmembrane</keyword>
<keyword evidence="1" id="KW-1133">Transmembrane helix</keyword>
<sequence>MLLYLRCRSVPAALTTMVAATAGVWALDVPDVRILLLALGLGVAVAALGLGGADVHLDRTGALPWPLWRSAHLVLVALAVFGLTAAVNLWDIEVVLRNTAGLTGLAGLGAVTLGSQLAWSPPALWAAVGAVWPPDNEILLWLTQGPDSGPALATAVVLGVAGLVAYAAFGPKRTS</sequence>
<proteinExistence type="predicted"/>
<protein>
    <submittedName>
        <fullName evidence="2">Uncharacterized protein</fullName>
    </submittedName>
</protein>
<reference evidence="2 3" key="1">
    <citation type="submission" date="2020-01" db="EMBL/GenBank/DDBJ databases">
        <title>Kibdelosporangium persica a novel Actinomycetes from a hot desert in Iran.</title>
        <authorList>
            <person name="Safaei N."/>
            <person name="Zaburannyi N."/>
            <person name="Mueller R."/>
            <person name="Wink J."/>
        </authorList>
    </citation>
    <scope>NUCLEOTIDE SEQUENCE [LARGE SCALE GENOMIC DNA]</scope>
    <source>
        <strain evidence="2 3">4NS15</strain>
    </source>
</reference>